<sequence>MVMHDCQPLLMLAYKSNGLLGFVDLTEVQCISLVKQLLEGVGFLHEHNIAHLDIKFSNLVIDHQSNKLLIIDYGLPQQLKSKETMLAGYRGTEGYAAPEVDNDKPFNPICADLWSTGTVIHELLNLYSSWEAQMKLEYLNAISCKLMDSNPAARPLASEAMAMLEYATFPMESYFMKAISFLEFVNPAV</sequence>
<protein>
    <submittedName>
        <fullName evidence="2">9325_t:CDS:1</fullName>
    </submittedName>
</protein>
<dbReference type="EMBL" id="CAJVPI010004780">
    <property type="protein sequence ID" value="CAG8669965.1"/>
    <property type="molecule type" value="Genomic_DNA"/>
</dbReference>
<dbReference type="Proteomes" id="UP000789739">
    <property type="component" value="Unassembled WGS sequence"/>
</dbReference>
<name>A0A9N9HFH5_9GLOM</name>
<dbReference type="SUPFAM" id="SSF56112">
    <property type="entry name" value="Protein kinase-like (PK-like)"/>
    <property type="match status" value="1"/>
</dbReference>
<keyword evidence="3" id="KW-1185">Reference proteome</keyword>
<evidence type="ECO:0000313" key="2">
    <source>
        <dbReference type="EMBL" id="CAG8669965.1"/>
    </source>
</evidence>
<reference evidence="2" key="1">
    <citation type="submission" date="2021-06" db="EMBL/GenBank/DDBJ databases">
        <authorList>
            <person name="Kallberg Y."/>
            <person name="Tangrot J."/>
            <person name="Rosling A."/>
        </authorList>
    </citation>
    <scope>NUCLEOTIDE SEQUENCE</scope>
    <source>
        <strain evidence="2">BR232B</strain>
    </source>
</reference>
<dbReference type="OrthoDB" id="5337378at2759"/>
<dbReference type="GO" id="GO:0004672">
    <property type="term" value="F:protein kinase activity"/>
    <property type="evidence" value="ECO:0007669"/>
    <property type="project" value="InterPro"/>
</dbReference>
<dbReference type="Pfam" id="PF00069">
    <property type="entry name" value="Pkinase"/>
    <property type="match status" value="1"/>
</dbReference>
<accession>A0A9N9HFH5</accession>
<proteinExistence type="predicted"/>
<evidence type="ECO:0000313" key="3">
    <source>
        <dbReference type="Proteomes" id="UP000789739"/>
    </source>
</evidence>
<comment type="caution">
    <text evidence="2">The sequence shown here is derived from an EMBL/GenBank/DDBJ whole genome shotgun (WGS) entry which is preliminary data.</text>
</comment>
<dbReference type="PROSITE" id="PS00108">
    <property type="entry name" value="PROTEIN_KINASE_ST"/>
    <property type="match status" value="1"/>
</dbReference>
<dbReference type="PANTHER" id="PTHR24347">
    <property type="entry name" value="SERINE/THREONINE-PROTEIN KINASE"/>
    <property type="match status" value="1"/>
</dbReference>
<dbReference type="Gene3D" id="1.10.510.10">
    <property type="entry name" value="Transferase(Phosphotransferase) domain 1"/>
    <property type="match status" value="1"/>
</dbReference>
<dbReference type="GO" id="GO:0005524">
    <property type="term" value="F:ATP binding"/>
    <property type="evidence" value="ECO:0007669"/>
    <property type="project" value="InterPro"/>
</dbReference>
<dbReference type="InterPro" id="IPR008271">
    <property type="entry name" value="Ser/Thr_kinase_AS"/>
</dbReference>
<dbReference type="PROSITE" id="PS50011">
    <property type="entry name" value="PROTEIN_KINASE_DOM"/>
    <property type="match status" value="1"/>
</dbReference>
<dbReference type="InterPro" id="IPR000719">
    <property type="entry name" value="Prot_kinase_dom"/>
</dbReference>
<dbReference type="AlphaFoldDB" id="A0A9N9HFH5"/>
<feature type="domain" description="Protein kinase" evidence="1">
    <location>
        <begin position="1"/>
        <end position="189"/>
    </location>
</feature>
<dbReference type="InterPro" id="IPR011009">
    <property type="entry name" value="Kinase-like_dom_sf"/>
</dbReference>
<organism evidence="2 3">
    <name type="scientific">Paraglomus brasilianum</name>
    <dbReference type="NCBI Taxonomy" id="144538"/>
    <lineage>
        <taxon>Eukaryota</taxon>
        <taxon>Fungi</taxon>
        <taxon>Fungi incertae sedis</taxon>
        <taxon>Mucoromycota</taxon>
        <taxon>Glomeromycotina</taxon>
        <taxon>Glomeromycetes</taxon>
        <taxon>Paraglomerales</taxon>
        <taxon>Paraglomeraceae</taxon>
        <taxon>Paraglomus</taxon>
    </lineage>
</organism>
<evidence type="ECO:0000259" key="1">
    <source>
        <dbReference type="PROSITE" id="PS50011"/>
    </source>
</evidence>
<gene>
    <name evidence="2" type="ORF">PBRASI_LOCUS11249</name>
</gene>
<dbReference type="SMART" id="SM00220">
    <property type="entry name" value="S_TKc"/>
    <property type="match status" value="1"/>
</dbReference>